<dbReference type="Proteomes" id="UP000702544">
    <property type="component" value="Unassembled WGS sequence"/>
</dbReference>
<evidence type="ECO:0000313" key="8">
    <source>
        <dbReference type="Proteomes" id="UP000702544"/>
    </source>
</evidence>
<dbReference type="InterPro" id="IPR050932">
    <property type="entry name" value="TM2D1-3-like"/>
</dbReference>
<gene>
    <name evidence="7" type="ORF">GWO12_07570</name>
</gene>
<reference evidence="7 8" key="1">
    <citation type="submission" date="2020-01" db="EMBL/GenBank/DDBJ databases">
        <title>Genomes assembled from Gulf of Kutch pelagic sediment metagenomes.</title>
        <authorList>
            <person name="Chandrashekar M."/>
            <person name="Mahajan M.S."/>
            <person name="Dave K.J."/>
            <person name="Vatsa P."/>
            <person name="Nathani N.M."/>
        </authorList>
    </citation>
    <scope>NUCLEOTIDE SEQUENCE [LARGE SCALE GENOMIC DNA]</scope>
    <source>
        <strain evidence="7">KS3-K002</strain>
    </source>
</reference>
<organism evidence="7 8">
    <name type="scientific">Candidatus Kutchimonas denitrificans</name>
    <dbReference type="NCBI Taxonomy" id="3056748"/>
    <lineage>
        <taxon>Bacteria</taxon>
        <taxon>Pseudomonadati</taxon>
        <taxon>Gemmatimonadota</taxon>
        <taxon>Gemmatimonadia</taxon>
        <taxon>Candidatus Palauibacterales</taxon>
        <taxon>Candidatus Palauibacteraceae</taxon>
        <taxon>Candidatus Kutchimonas</taxon>
    </lineage>
</organism>
<evidence type="ECO:0000256" key="2">
    <source>
        <dbReference type="ARBA" id="ARBA00022692"/>
    </source>
</evidence>
<evidence type="ECO:0000256" key="5">
    <source>
        <dbReference type="SAM" id="Phobius"/>
    </source>
</evidence>
<feature type="transmembrane region" description="Helical" evidence="5">
    <location>
        <begin position="40"/>
        <end position="61"/>
    </location>
</feature>
<dbReference type="InterPro" id="IPR007829">
    <property type="entry name" value="TM2"/>
</dbReference>
<keyword evidence="4 5" id="KW-0472">Membrane</keyword>
<accession>A0AAE4Z816</accession>
<name>A0AAE4Z816_9BACT</name>
<keyword evidence="3 5" id="KW-1133">Transmembrane helix</keyword>
<evidence type="ECO:0000256" key="3">
    <source>
        <dbReference type="ARBA" id="ARBA00022989"/>
    </source>
</evidence>
<evidence type="ECO:0000256" key="1">
    <source>
        <dbReference type="ARBA" id="ARBA00004141"/>
    </source>
</evidence>
<keyword evidence="2 5" id="KW-0812">Transmembrane</keyword>
<comment type="caution">
    <text evidence="7">The sequence shown here is derived from an EMBL/GenBank/DDBJ whole genome shotgun (WGS) entry which is preliminary data.</text>
</comment>
<protein>
    <submittedName>
        <fullName evidence="7">TM2 domain-containing protein</fullName>
    </submittedName>
</protein>
<dbReference type="GO" id="GO:0016020">
    <property type="term" value="C:membrane"/>
    <property type="evidence" value="ECO:0007669"/>
    <property type="project" value="UniProtKB-SubCell"/>
</dbReference>
<dbReference type="Pfam" id="PF05154">
    <property type="entry name" value="TM2"/>
    <property type="match status" value="1"/>
</dbReference>
<dbReference type="PANTHER" id="PTHR21016:SF25">
    <property type="entry name" value="TM2 DOMAIN-CONTAINING PROTEIN DDB_G0277895-RELATED"/>
    <property type="match status" value="1"/>
</dbReference>
<sequence>MGDEKNEKKFKEGIAFGLWAGWLFGFAGLHRLYLGKWGTGFLWLFTWGLLGIGQLVDLITLRRQVDEANLLEEARAMRSASGQHQPSPEQLILRAAMKEGGKLTVTQAAMITGWSFQEAEGYLRELVKSGYVDVGNEPESGVVVYYFPELRSGRPLGDGGQLGGESV</sequence>
<feature type="transmembrane region" description="Helical" evidence="5">
    <location>
        <begin position="12"/>
        <end position="34"/>
    </location>
</feature>
<evidence type="ECO:0000313" key="7">
    <source>
        <dbReference type="EMBL" id="NIR74959.1"/>
    </source>
</evidence>
<evidence type="ECO:0000256" key="4">
    <source>
        <dbReference type="ARBA" id="ARBA00023136"/>
    </source>
</evidence>
<evidence type="ECO:0000259" key="6">
    <source>
        <dbReference type="Pfam" id="PF05154"/>
    </source>
</evidence>
<proteinExistence type="predicted"/>
<dbReference type="AlphaFoldDB" id="A0AAE4Z816"/>
<feature type="domain" description="TM2" evidence="6">
    <location>
        <begin position="18"/>
        <end position="59"/>
    </location>
</feature>
<dbReference type="EMBL" id="JAACAK010000049">
    <property type="protein sequence ID" value="NIR74959.1"/>
    <property type="molecule type" value="Genomic_DNA"/>
</dbReference>
<dbReference type="PANTHER" id="PTHR21016">
    <property type="entry name" value="BETA-AMYLOID BINDING PROTEIN-RELATED"/>
    <property type="match status" value="1"/>
</dbReference>
<comment type="subcellular location">
    <subcellularLocation>
        <location evidence="1">Membrane</location>
        <topology evidence="1">Multi-pass membrane protein</topology>
    </subcellularLocation>
</comment>